<keyword evidence="1" id="KW-0001">2Fe-2S</keyword>
<evidence type="ECO:0000313" key="10">
    <source>
        <dbReference type="Proteomes" id="UP000337909"/>
    </source>
</evidence>
<sequence>MASISRRGFLKLGGGVAASVAIGLPELTQAATSTPAVEGRVNLPYQMKAITKAQKLQVNTPVQFSYPDAASPCALIKMGAPVPGGVGPERDIVAYSTLCTHMGCPVAYDAERRLFKCPCHFSIFDPENAGQMVSGQATENLPSVVLEYNPKDDSVRAVAVEGLIYGRQSNLL</sequence>
<name>A0A5E7B1E8_PSEFL</name>
<feature type="domain" description="Rieske" evidence="8">
    <location>
        <begin position="59"/>
        <end position="155"/>
    </location>
</feature>
<dbReference type="InterPro" id="IPR014349">
    <property type="entry name" value="Rieske_Fe-S_prot"/>
</dbReference>
<gene>
    <name evidence="9" type="primary">aioB</name>
    <name evidence="9" type="ORF">PS691_01225</name>
</gene>
<dbReference type="Gene3D" id="2.102.10.10">
    <property type="entry name" value="Rieske [2Fe-2S] iron-sulphur domain"/>
    <property type="match status" value="1"/>
</dbReference>
<evidence type="ECO:0000256" key="3">
    <source>
        <dbReference type="ARBA" id="ARBA00022729"/>
    </source>
</evidence>
<comment type="cofactor">
    <cofactor evidence="7">
        <name>[2Fe-2S] cluster</name>
        <dbReference type="ChEBI" id="CHEBI:190135"/>
    </cofactor>
</comment>
<keyword evidence="5" id="KW-0411">Iron-sulfur</keyword>
<dbReference type="Pfam" id="PF10518">
    <property type="entry name" value="TAT_signal"/>
    <property type="match status" value="1"/>
</dbReference>
<dbReference type="OrthoDB" id="311718at2"/>
<evidence type="ECO:0000256" key="4">
    <source>
        <dbReference type="ARBA" id="ARBA00023004"/>
    </source>
</evidence>
<dbReference type="PANTHER" id="PTHR10134">
    <property type="entry name" value="CYTOCHROME B-C1 COMPLEX SUBUNIT RIESKE, MITOCHONDRIAL"/>
    <property type="match status" value="1"/>
</dbReference>
<evidence type="ECO:0000256" key="7">
    <source>
        <dbReference type="ARBA" id="ARBA00034078"/>
    </source>
</evidence>
<keyword evidence="4" id="KW-0408">Iron</keyword>
<dbReference type="GO" id="GO:0016020">
    <property type="term" value="C:membrane"/>
    <property type="evidence" value="ECO:0007669"/>
    <property type="project" value="InterPro"/>
</dbReference>
<reference evidence="9 10" key="1">
    <citation type="submission" date="2019-09" db="EMBL/GenBank/DDBJ databases">
        <authorList>
            <person name="Chandra G."/>
            <person name="Truman W A."/>
        </authorList>
    </citation>
    <scope>NUCLEOTIDE SEQUENCE [LARGE SCALE GENOMIC DNA]</scope>
    <source>
        <strain evidence="9">PS691</strain>
    </source>
</reference>
<keyword evidence="9" id="KW-0560">Oxidoreductase</keyword>
<dbReference type="Proteomes" id="UP000337909">
    <property type="component" value="Unassembled WGS sequence"/>
</dbReference>
<evidence type="ECO:0000256" key="2">
    <source>
        <dbReference type="ARBA" id="ARBA00022723"/>
    </source>
</evidence>
<dbReference type="InterPro" id="IPR014067">
    <property type="entry name" value="AioB/IdrB_ssu"/>
</dbReference>
<dbReference type="InterPro" id="IPR006311">
    <property type="entry name" value="TAT_signal"/>
</dbReference>
<dbReference type="InterPro" id="IPR017941">
    <property type="entry name" value="Rieske_2Fe-2S"/>
</dbReference>
<dbReference type="NCBIfam" id="TIGR02694">
    <property type="entry name" value="arsenite_ox_S"/>
    <property type="match status" value="1"/>
</dbReference>
<keyword evidence="6" id="KW-1015">Disulfide bond</keyword>
<evidence type="ECO:0000313" key="9">
    <source>
        <dbReference type="EMBL" id="VVN82717.1"/>
    </source>
</evidence>
<dbReference type="InterPro" id="IPR019546">
    <property type="entry name" value="TAT_signal_bac_arc"/>
</dbReference>
<dbReference type="PRINTS" id="PR00162">
    <property type="entry name" value="RIESKE"/>
</dbReference>
<dbReference type="EC" id="1.20.9.1" evidence="9"/>
<dbReference type="SUPFAM" id="SSF50022">
    <property type="entry name" value="ISP domain"/>
    <property type="match status" value="1"/>
</dbReference>
<dbReference type="InterPro" id="IPR036922">
    <property type="entry name" value="Rieske_2Fe-2S_sf"/>
</dbReference>
<dbReference type="GO" id="GO:0051537">
    <property type="term" value="F:2 iron, 2 sulfur cluster binding"/>
    <property type="evidence" value="ECO:0007669"/>
    <property type="project" value="UniProtKB-KW"/>
</dbReference>
<evidence type="ECO:0000256" key="6">
    <source>
        <dbReference type="ARBA" id="ARBA00023157"/>
    </source>
</evidence>
<dbReference type="NCBIfam" id="TIGR01409">
    <property type="entry name" value="TAT_signal_seq"/>
    <property type="match status" value="1"/>
</dbReference>
<dbReference type="PROSITE" id="PS51318">
    <property type="entry name" value="TAT"/>
    <property type="match status" value="1"/>
</dbReference>
<keyword evidence="3" id="KW-0732">Signal</keyword>
<dbReference type="InterPro" id="IPR005805">
    <property type="entry name" value="Rieske_Fe-S_prot_C"/>
</dbReference>
<evidence type="ECO:0000256" key="5">
    <source>
        <dbReference type="ARBA" id="ARBA00023014"/>
    </source>
</evidence>
<dbReference type="EMBL" id="CABVHQ010000008">
    <property type="protein sequence ID" value="VVN82717.1"/>
    <property type="molecule type" value="Genomic_DNA"/>
</dbReference>
<dbReference type="PROSITE" id="PS51296">
    <property type="entry name" value="RIESKE"/>
    <property type="match status" value="1"/>
</dbReference>
<evidence type="ECO:0000256" key="1">
    <source>
        <dbReference type="ARBA" id="ARBA00022714"/>
    </source>
</evidence>
<evidence type="ECO:0000259" key="8">
    <source>
        <dbReference type="PROSITE" id="PS51296"/>
    </source>
</evidence>
<dbReference type="GO" id="GO:0050611">
    <property type="term" value="F:arsenate reductase (azurin) activity"/>
    <property type="evidence" value="ECO:0007669"/>
    <property type="project" value="UniProtKB-EC"/>
</dbReference>
<protein>
    <submittedName>
        <fullName evidence="9">Arsenite oxidase subunit AioB</fullName>
        <ecNumber evidence="9">1.20.9.1</ecNumber>
    </submittedName>
</protein>
<dbReference type="AlphaFoldDB" id="A0A5E7B1E8"/>
<dbReference type="GO" id="GO:0046872">
    <property type="term" value="F:metal ion binding"/>
    <property type="evidence" value="ECO:0007669"/>
    <property type="project" value="UniProtKB-KW"/>
</dbReference>
<keyword evidence="2" id="KW-0479">Metal-binding</keyword>
<proteinExistence type="predicted"/>
<accession>A0A5E7B1E8</accession>
<organism evidence="9 10">
    <name type="scientific">Pseudomonas fluorescens</name>
    <dbReference type="NCBI Taxonomy" id="294"/>
    <lineage>
        <taxon>Bacteria</taxon>
        <taxon>Pseudomonadati</taxon>
        <taxon>Pseudomonadota</taxon>
        <taxon>Gammaproteobacteria</taxon>
        <taxon>Pseudomonadales</taxon>
        <taxon>Pseudomonadaceae</taxon>
        <taxon>Pseudomonas</taxon>
    </lineage>
</organism>
<dbReference type="Pfam" id="PF00355">
    <property type="entry name" value="Rieske"/>
    <property type="match status" value="1"/>
</dbReference>
<dbReference type="RefSeq" id="WP_150641300.1">
    <property type="nucleotide sequence ID" value="NZ_CABVHQ010000008.1"/>
</dbReference>